<reference evidence="3 4" key="1">
    <citation type="submission" date="2017-08" db="EMBL/GenBank/DDBJ databases">
        <title>Fine stratification of microbial communities through a metagenomic profile of the photic zone.</title>
        <authorList>
            <person name="Haro-Moreno J.M."/>
            <person name="Lopez-Perez M."/>
            <person name="De La Torre J."/>
            <person name="Picazo A."/>
            <person name="Camacho A."/>
            <person name="Rodriguez-Valera F."/>
        </authorList>
    </citation>
    <scope>NUCLEOTIDE SEQUENCE [LARGE SCALE GENOMIC DNA]</scope>
    <source>
        <strain evidence="3">MED-G28</strain>
    </source>
</reference>
<dbReference type="PANTHER" id="PTHR43048:SF3">
    <property type="entry name" value="METHYLMALONYL-COA EPIMERASE, MITOCHONDRIAL"/>
    <property type="match status" value="1"/>
</dbReference>
<evidence type="ECO:0000256" key="1">
    <source>
        <dbReference type="ARBA" id="ARBA00022723"/>
    </source>
</evidence>
<keyword evidence="1" id="KW-0479">Metal-binding</keyword>
<feature type="domain" description="VOC" evidence="2">
    <location>
        <begin position="50"/>
        <end position="191"/>
    </location>
</feature>
<sequence>MNNKNPCSAKIRIGIRLLSLIILVASNYFAMAYEIDPDASIADSPTSILGINHIALSVKDLDSILEFYQSASDFKLISREIVRNNSAADKLFGHENIEYEVAVLEAPNMLFELTAFSHNWNKSLSKMPVQGPGMTHTCFQSPAHLSGYDKFKRAGAEMLSRGDGPIDLLGQGVTYAYAYDPEGNMLELEQLDFDRLGGDRRSPEWIEQGFDMWMTQVALVTHDIERLTDFYSEIMGFDPYRTADIQGRSTFDDATDIDNLSLKVMFFKMAAQSKSMEFWEYVSPATPEQVGERGSTDFGYSYSLEVGDIQAEYFRMVGLGVEFVSEPVLLGNFWQVYANDIDGNVFSLRQAVDPNSPYSVPQLEL</sequence>
<gene>
    <name evidence="3" type="ORF">CNF02_12995</name>
</gene>
<dbReference type="Gene3D" id="3.10.180.10">
    <property type="entry name" value="2,3-Dihydroxybiphenyl 1,2-Dioxygenase, domain 1"/>
    <property type="match status" value="2"/>
</dbReference>
<dbReference type="InterPro" id="IPR051785">
    <property type="entry name" value="MMCE/EMCE_epimerase"/>
</dbReference>
<dbReference type="GO" id="GO:0046491">
    <property type="term" value="P:L-methylmalonyl-CoA metabolic process"/>
    <property type="evidence" value="ECO:0007669"/>
    <property type="project" value="TreeGrafter"/>
</dbReference>
<dbReference type="PROSITE" id="PS51819">
    <property type="entry name" value="VOC"/>
    <property type="match status" value="2"/>
</dbReference>
<dbReference type="InterPro" id="IPR004360">
    <property type="entry name" value="Glyas_Fos-R_dOase_dom"/>
</dbReference>
<evidence type="ECO:0000313" key="3">
    <source>
        <dbReference type="EMBL" id="PDH31996.1"/>
    </source>
</evidence>
<dbReference type="Pfam" id="PF00903">
    <property type="entry name" value="Glyoxalase"/>
    <property type="match status" value="2"/>
</dbReference>
<dbReference type="GO" id="GO:0004493">
    <property type="term" value="F:methylmalonyl-CoA epimerase activity"/>
    <property type="evidence" value="ECO:0007669"/>
    <property type="project" value="TreeGrafter"/>
</dbReference>
<feature type="domain" description="VOC" evidence="2">
    <location>
        <begin position="213"/>
        <end position="351"/>
    </location>
</feature>
<comment type="caution">
    <text evidence="3">The sequence shown here is derived from an EMBL/GenBank/DDBJ whole genome shotgun (WGS) entry which is preliminary data.</text>
</comment>
<protein>
    <recommendedName>
        <fullName evidence="2">VOC domain-containing protein</fullName>
    </recommendedName>
</protein>
<accession>A0A2A5W775</accession>
<dbReference type="PANTHER" id="PTHR43048">
    <property type="entry name" value="METHYLMALONYL-COA EPIMERASE"/>
    <property type="match status" value="1"/>
</dbReference>
<dbReference type="InterPro" id="IPR029068">
    <property type="entry name" value="Glyas_Bleomycin-R_OHBP_Dase"/>
</dbReference>
<evidence type="ECO:0000259" key="2">
    <source>
        <dbReference type="PROSITE" id="PS51819"/>
    </source>
</evidence>
<organism evidence="3 4">
    <name type="scientific">OM182 bacterium MED-G28</name>
    <dbReference type="NCBI Taxonomy" id="1986256"/>
    <lineage>
        <taxon>Bacteria</taxon>
        <taxon>Pseudomonadati</taxon>
        <taxon>Pseudomonadota</taxon>
        <taxon>Gammaproteobacteria</taxon>
        <taxon>OMG group</taxon>
        <taxon>OM182 clade</taxon>
    </lineage>
</organism>
<proteinExistence type="predicted"/>
<dbReference type="InterPro" id="IPR037523">
    <property type="entry name" value="VOC_core"/>
</dbReference>
<dbReference type="EMBL" id="NTJZ01000023">
    <property type="protein sequence ID" value="PDH31996.1"/>
    <property type="molecule type" value="Genomic_DNA"/>
</dbReference>
<name>A0A2A5W775_9GAMM</name>
<dbReference type="AlphaFoldDB" id="A0A2A5W775"/>
<evidence type="ECO:0000313" key="4">
    <source>
        <dbReference type="Proteomes" id="UP000219329"/>
    </source>
</evidence>
<dbReference type="SUPFAM" id="SSF54593">
    <property type="entry name" value="Glyoxalase/Bleomycin resistance protein/Dihydroxybiphenyl dioxygenase"/>
    <property type="match status" value="2"/>
</dbReference>
<dbReference type="GO" id="GO:0046872">
    <property type="term" value="F:metal ion binding"/>
    <property type="evidence" value="ECO:0007669"/>
    <property type="project" value="UniProtKB-KW"/>
</dbReference>
<dbReference type="Proteomes" id="UP000219329">
    <property type="component" value="Unassembled WGS sequence"/>
</dbReference>